<evidence type="ECO:0000313" key="1">
    <source>
        <dbReference type="EMBL" id="GFR28765.1"/>
    </source>
</evidence>
<gene>
    <name evidence="1" type="ORF">TNCT_337541</name>
</gene>
<evidence type="ECO:0000313" key="2">
    <source>
        <dbReference type="Proteomes" id="UP000887116"/>
    </source>
</evidence>
<sequence length="42" mass="5026">LDPRRKEWILKASRADYHELVRLLREEPKLAFVKGPYHSPLP</sequence>
<keyword evidence="2" id="KW-1185">Reference proteome</keyword>
<organism evidence="1 2">
    <name type="scientific">Trichonephila clavata</name>
    <name type="common">Joro spider</name>
    <name type="synonym">Nephila clavata</name>
    <dbReference type="NCBI Taxonomy" id="2740835"/>
    <lineage>
        <taxon>Eukaryota</taxon>
        <taxon>Metazoa</taxon>
        <taxon>Ecdysozoa</taxon>
        <taxon>Arthropoda</taxon>
        <taxon>Chelicerata</taxon>
        <taxon>Arachnida</taxon>
        <taxon>Araneae</taxon>
        <taxon>Araneomorphae</taxon>
        <taxon>Entelegynae</taxon>
        <taxon>Araneoidea</taxon>
        <taxon>Nephilidae</taxon>
        <taxon>Trichonephila</taxon>
    </lineage>
</organism>
<dbReference type="OrthoDB" id="60433at2759"/>
<protein>
    <submittedName>
        <fullName evidence="1">Uncharacterized protein</fullName>
    </submittedName>
</protein>
<feature type="non-terminal residue" evidence="1">
    <location>
        <position position="1"/>
    </location>
</feature>
<dbReference type="EMBL" id="BMAO01039072">
    <property type="protein sequence ID" value="GFR28765.1"/>
    <property type="molecule type" value="Genomic_DNA"/>
</dbReference>
<dbReference type="Proteomes" id="UP000887116">
    <property type="component" value="Unassembled WGS sequence"/>
</dbReference>
<reference evidence="1" key="1">
    <citation type="submission" date="2020-07" db="EMBL/GenBank/DDBJ databases">
        <title>Multicomponent nature underlies the extraordinary mechanical properties of spider dragline silk.</title>
        <authorList>
            <person name="Kono N."/>
            <person name="Nakamura H."/>
            <person name="Mori M."/>
            <person name="Yoshida Y."/>
            <person name="Ohtoshi R."/>
            <person name="Malay A.D."/>
            <person name="Moran D.A.P."/>
            <person name="Tomita M."/>
            <person name="Numata K."/>
            <person name="Arakawa K."/>
        </authorList>
    </citation>
    <scope>NUCLEOTIDE SEQUENCE</scope>
</reference>
<comment type="caution">
    <text evidence="1">The sequence shown here is derived from an EMBL/GenBank/DDBJ whole genome shotgun (WGS) entry which is preliminary data.</text>
</comment>
<dbReference type="AlphaFoldDB" id="A0A8X6M0I2"/>
<proteinExistence type="predicted"/>
<accession>A0A8X6M0I2</accession>
<name>A0A8X6M0I2_TRICU</name>